<keyword evidence="1" id="KW-1133">Transmembrane helix</keyword>
<dbReference type="Pfam" id="PF11745">
    <property type="entry name" value="DUF3304"/>
    <property type="match status" value="1"/>
</dbReference>
<evidence type="ECO:0000313" key="2">
    <source>
        <dbReference type="EMBL" id="MBE0403987.1"/>
    </source>
</evidence>
<sequence length="162" mass="18477">MLVRWAISRYMRLIPIWLQVLLAALVVLWLAWSMLFNTSKSGSLMGHSHIDRPIYSFWVDGNWGGNLSAYTGGLYTGGGTTCCWGFQTSSVEVVWILDVTPEDIEAGLEEERHSLTVSMPAYDRQDQYLHVHFLPENQVELAWSPDLQSPLSEKLQEEMKND</sequence>
<evidence type="ECO:0000256" key="1">
    <source>
        <dbReference type="SAM" id="Phobius"/>
    </source>
</evidence>
<keyword evidence="1" id="KW-0812">Transmembrane</keyword>
<name>A0ABR9FE09_9GAMM</name>
<dbReference type="InterPro" id="IPR021733">
    <property type="entry name" value="DUF3304"/>
</dbReference>
<protein>
    <submittedName>
        <fullName evidence="2">DUF3304 domain-containing protein</fullName>
    </submittedName>
</protein>
<keyword evidence="1" id="KW-0472">Membrane</keyword>
<organism evidence="2 3">
    <name type="scientific">Halomonas citrativorans</name>
    <dbReference type="NCBI Taxonomy" id="2742612"/>
    <lineage>
        <taxon>Bacteria</taxon>
        <taxon>Pseudomonadati</taxon>
        <taxon>Pseudomonadota</taxon>
        <taxon>Gammaproteobacteria</taxon>
        <taxon>Oceanospirillales</taxon>
        <taxon>Halomonadaceae</taxon>
        <taxon>Halomonas</taxon>
    </lineage>
</organism>
<keyword evidence="3" id="KW-1185">Reference proteome</keyword>
<dbReference type="Proteomes" id="UP000754821">
    <property type="component" value="Unassembled WGS sequence"/>
</dbReference>
<accession>A0ABR9FE09</accession>
<comment type="caution">
    <text evidence="2">The sequence shown here is derived from an EMBL/GenBank/DDBJ whole genome shotgun (WGS) entry which is preliminary data.</text>
</comment>
<dbReference type="RefSeq" id="WP_192527672.1">
    <property type="nucleotide sequence ID" value="NZ_RRZC01000010.1"/>
</dbReference>
<dbReference type="EMBL" id="RRZC01000010">
    <property type="protein sequence ID" value="MBE0403987.1"/>
    <property type="molecule type" value="Genomic_DNA"/>
</dbReference>
<evidence type="ECO:0000313" key="3">
    <source>
        <dbReference type="Proteomes" id="UP000754821"/>
    </source>
</evidence>
<gene>
    <name evidence="2" type="ORF">EI163_10555</name>
</gene>
<reference evidence="2 3" key="1">
    <citation type="submission" date="2020-07" db="EMBL/GenBank/DDBJ databases">
        <title>Halophilic bacteria isolated from french cheeses.</title>
        <authorList>
            <person name="Kothe C.I."/>
            <person name="Farah-Kraiem B."/>
            <person name="Renault P."/>
            <person name="Dridi B."/>
        </authorList>
    </citation>
    <scope>NUCLEOTIDE SEQUENCE [LARGE SCALE GENOMIC DNA]</scope>
    <source>
        <strain evidence="2 3">FME16</strain>
    </source>
</reference>
<proteinExistence type="predicted"/>
<feature type="transmembrane region" description="Helical" evidence="1">
    <location>
        <begin position="12"/>
        <end position="32"/>
    </location>
</feature>